<evidence type="ECO:0000256" key="4">
    <source>
        <dbReference type="SAM" id="SignalP"/>
    </source>
</evidence>
<feature type="signal peptide" evidence="4">
    <location>
        <begin position="1"/>
        <end position="23"/>
    </location>
</feature>
<keyword evidence="4" id="KW-0732">Signal</keyword>
<dbReference type="SUPFAM" id="SSF81901">
    <property type="entry name" value="HCP-like"/>
    <property type="match status" value="2"/>
</dbReference>
<evidence type="ECO:0000256" key="3">
    <source>
        <dbReference type="PROSITE-ProRule" id="PRU00339"/>
    </source>
</evidence>
<accession>A0A6J4JXI1</accession>
<dbReference type="PROSITE" id="PS50005">
    <property type="entry name" value="TPR"/>
    <property type="match status" value="2"/>
</dbReference>
<name>A0A6J4JXI1_9BACT</name>
<dbReference type="InterPro" id="IPR011990">
    <property type="entry name" value="TPR-like_helical_dom_sf"/>
</dbReference>
<dbReference type="PANTHER" id="PTHR44858:SF1">
    <property type="entry name" value="UDP-N-ACETYLGLUCOSAMINE--PEPTIDE N-ACETYLGLUCOSAMINYLTRANSFERASE SPINDLY-RELATED"/>
    <property type="match status" value="1"/>
</dbReference>
<protein>
    <submittedName>
        <fullName evidence="5">TPR domain protein, putative component of TonB system</fullName>
    </submittedName>
</protein>
<dbReference type="SUPFAM" id="SSF48452">
    <property type="entry name" value="TPR-like"/>
    <property type="match status" value="4"/>
</dbReference>
<feature type="repeat" description="TPR" evidence="3">
    <location>
        <begin position="105"/>
        <end position="138"/>
    </location>
</feature>
<dbReference type="Pfam" id="PF13174">
    <property type="entry name" value="TPR_6"/>
    <property type="match status" value="4"/>
</dbReference>
<dbReference type="PANTHER" id="PTHR44858">
    <property type="entry name" value="TETRATRICOPEPTIDE REPEAT PROTEIN 6"/>
    <property type="match status" value="1"/>
</dbReference>
<dbReference type="InterPro" id="IPR006597">
    <property type="entry name" value="Sel1-like"/>
</dbReference>
<evidence type="ECO:0000256" key="1">
    <source>
        <dbReference type="ARBA" id="ARBA00022737"/>
    </source>
</evidence>
<evidence type="ECO:0000313" key="5">
    <source>
        <dbReference type="EMBL" id="CAA9289847.1"/>
    </source>
</evidence>
<keyword evidence="1" id="KW-0677">Repeat</keyword>
<sequence>MMKKLPTLLLTTALLSGATITQAQHTQVFTHPDRYYHEGLELFDREKYGAAQQAFAQYVSLIGDAAKTVDAQYYYALSGLHLLHANSEKLILDFAANHPAHPKASAAYFELGKFYFDKKDYEKSIEYFEKAPSVRLDDKQLKEAEFKLAYSYFAGKKFDKAKTLFDRNKTGEHNYVYASNYYAGYIAYRNGDYAGAKKDLLVAEQNEAYKGIVPYMLTEIYYKENNPAEVIAYGERVLQQNPEPQNADEIKLLVGDAYYKKDNYKQALKYFADYATGKKKLDHTVSYKLGYAHYKNSSFKPAIQYFQPVAAQKEVLGQNAAYHLGLSYLKDNNKQFALAAFDQARRVDFDKPVTEASTLKYAQINYENGNFNEAIQALSDFRKKFPQSKANAEADDILSEAFLNTSNYGDAVRHIEGLNDRSARINETYQRVTYHYAVQLFNDGRFQEALALLDKSLEHRYDSEIRAASFFLKGEAQSIAQRWEEAIASYGAVFKTSNASKTDYYIKSRYGIGYAYYNTQQYDKALPHFKAYINDHDLPTGSANVNDATIRLADCYYIGKNYSQALALYDKAISQKAADADFAYFQKGVIYGLQGKREQAVESLRTLASNYPRSQYADEAAYQRALIDFEAGNYAPSIAGFSNLIDARPDSRLVPNALHKRGVAYANLSKPNEAVADFKRVLNSYPSSKVAQNALYSLQESLAATGQTEEFDAYLARFKAANPQNGSLETVEFEAAKSLYLSGKYETAIPSLEAYLKSYPASPYAADARYFLADAFLKENNKEAALPLLKEVISEGKSEYTSRAVYRAAELEFENKNYPEAITYYNQLLEKATSKKDQSNALMGLMKSYFLTNDYANTGKMADELIAQGNASLNAYNSALLYKGKATYAAGNLDQALAELSATVGSATDANGAEAQYLVGKIHYEQKKYKESLNDLFKVSSNYSGYEYWLGKAFILIADNYTATNELFQAKATLNSVIENSPNQEIVAEAKAKLATLEPNAAPAAKKDAAAKGATPANLNAVPADSIPADSIK</sequence>
<dbReference type="PROSITE" id="PS50293">
    <property type="entry name" value="TPR_REGION"/>
    <property type="match status" value="1"/>
</dbReference>
<dbReference type="InterPro" id="IPR050498">
    <property type="entry name" value="Ycf3"/>
</dbReference>
<proteinExistence type="predicted"/>
<dbReference type="Gene3D" id="1.25.40.10">
    <property type="entry name" value="Tetratricopeptide repeat domain"/>
    <property type="match status" value="9"/>
</dbReference>
<reference evidence="5" key="1">
    <citation type="submission" date="2020-02" db="EMBL/GenBank/DDBJ databases">
        <authorList>
            <person name="Meier V. D."/>
        </authorList>
    </citation>
    <scope>NUCLEOTIDE SEQUENCE</scope>
    <source>
        <strain evidence="5">AVDCRST_MAG95</strain>
    </source>
</reference>
<dbReference type="SMART" id="SM00028">
    <property type="entry name" value="TPR"/>
    <property type="match status" value="13"/>
</dbReference>
<gene>
    <name evidence="5" type="ORF">AVDCRST_MAG95-3925</name>
</gene>
<dbReference type="EMBL" id="CADCTJ010001234">
    <property type="protein sequence ID" value="CAA9289847.1"/>
    <property type="molecule type" value="Genomic_DNA"/>
</dbReference>
<dbReference type="SMART" id="SM00671">
    <property type="entry name" value="SEL1"/>
    <property type="match status" value="4"/>
</dbReference>
<feature type="chain" id="PRO_5026648996" evidence="4">
    <location>
        <begin position="24"/>
        <end position="1033"/>
    </location>
</feature>
<evidence type="ECO:0000256" key="2">
    <source>
        <dbReference type="ARBA" id="ARBA00022803"/>
    </source>
</evidence>
<dbReference type="InterPro" id="IPR019734">
    <property type="entry name" value="TPR_rpt"/>
</dbReference>
<feature type="repeat" description="TPR" evidence="3">
    <location>
        <begin position="655"/>
        <end position="688"/>
    </location>
</feature>
<dbReference type="Pfam" id="PF13181">
    <property type="entry name" value="TPR_8"/>
    <property type="match status" value="1"/>
</dbReference>
<keyword evidence="2 3" id="KW-0802">TPR repeat</keyword>
<dbReference type="Pfam" id="PF13432">
    <property type="entry name" value="TPR_16"/>
    <property type="match status" value="5"/>
</dbReference>
<dbReference type="AlphaFoldDB" id="A0A6J4JXI1"/>
<organism evidence="5">
    <name type="scientific">uncultured Adhaeribacter sp</name>
    <dbReference type="NCBI Taxonomy" id="448109"/>
    <lineage>
        <taxon>Bacteria</taxon>
        <taxon>Pseudomonadati</taxon>
        <taxon>Bacteroidota</taxon>
        <taxon>Cytophagia</taxon>
        <taxon>Cytophagales</taxon>
        <taxon>Hymenobacteraceae</taxon>
        <taxon>Adhaeribacter</taxon>
        <taxon>environmental samples</taxon>
    </lineage>
</organism>